<keyword evidence="2" id="KW-1185">Reference proteome</keyword>
<gene>
    <name evidence="1" type="ORF">HINF_LOCUS16629</name>
</gene>
<dbReference type="Proteomes" id="UP001642409">
    <property type="component" value="Unassembled WGS sequence"/>
</dbReference>
<sequence>MSRIYSFRKHIVLKEENKSIFKQIRTKSCFHEEEIRMEFTMQNNKTQTQILCSQYIAEVRFQEQMSLNRKKLIKELWHCFPLQTQKHYALPLIRQIPRFITAIPKIVTKITFEVNNVSSSAELTQVV</sequence>
<reference evidence="1 2" key="1">
    <citation type="submission" date="2024-07" db="EMBL/GenBank/DDBJ databases">
        <authorList>
            <person name="Akdeniz Z."/>
        </authorList>
    </citation>
    <scope>NUCLEOTIDE SEQUENCE [LARGE SCALE GENOMIC DNA]</scope>
</reference>
<dbReference type="EMBL" id="CAXDID020000041">
    <property type="protein sequence ID" value="CAL6000301.1"/>
    <property type="molecule type" value="Genomic_DNA"/>
</dbReference>
<protein>
    <submittedName>
        <fullName evidence="1">Hypothetical_protein</fullName>
    </submittedName>
</protein>
<evidence type="ECO:0000313" key="2">
    <source>
        <dbReference type="Proteomes" id="UP001642409"/>
    </source>
</evidence>
<name>A0ABP1HW20_9EUKA</name>
<accession>A0ABP1HW20</accession>
<evidence type="ECO:0000313" key="1">
    <source>
        <dbReference type="EMBL" id="CAL6000301.1"/>
    </source>
</evidence>
<proteinExistence type="predicted"/>
<comment type="caution">
    <text evidence="1">The sequence shown here is derived from an EMBL/GenBank/DDBJ whole genome shotgun (WGS) entry which is preliminary data.</text>
</comment>
<organism evidence="1 2">
    <name type="scientific">Hexamita inflata</name>
    <dbReference type="NCBI Taxonomy" id="28002"/>
    <lineage>
        <taxon>Eukaryota</taxon>
        <taxon>Metamonada</taxon>
        <taxon>Diplomonadida</taxon>
        <taxon>Hexamitidae</taxon>
        <taxon>Hexamitinae</taxon>
        <taxon>Hexamita</taxon>
    </lineage>
</organism>